<dbReference type="PANTHER" id="PTHR30055">
    <property type="entry name" value="HTH-TYPE TRANSCRIPTIONAL REGULATOR RUTR"/>
    <property type="match status" value="1"/>
</dbReference>
<keyword evidence="1 2" id="KW-0238">DNA-binding</keyword>
<dbReference type="AlphaFoldDB" id="A0A516KHJ5"/>
<dbReference type="PRINTS" id="PR00455">
    <property type="entry name" value="HTHTETR"/>
</dbReference>
<accession>A0A516KHJ5</accession>
<dbReference type="InterPro" id="IPR050109">
    <property type="entry name" value="HTH-type_TetR-like_transc_reg"/>
</dbReference>
<evidence type="ECO:0000256" key="2">
    <source>
        <dbReference type="PROSITE-ProRule" id="PRU00335"/>
    </source>
</evidence>
<dbReference type="NCBIfam" id="NF037937">
    <property type="entry name" value="septum_RefZ"/>
    <property type="match status" value="1"/>
</dbReference>
<dbReference type="RefSeq" id="WP_143894839.1">
    <property type="nucleotide sequence ID" value="NZ_CP041666.1"/>
</dbReference>
<keyword evidence="5" id="KW-1185">Reference proteome</keyword>
<dbReference type="InterPro" id="IPR001647">
    <property type="entry name" value="HTH_TetR"/>
</dbReference>
<dbReference type="GO" id="GO:0003700">
    <property type="term" value="F:DNA-binding transcription factor activity"/>
    <property type="evidence" value="ECO:0007669"/>
    <property type="project" value="TreeGrafter"/>
</dbReference>
<dbReference type="GO" id="GO:0000976">
    <property type="term" value="F:transcription cis-regulatory region binding"/>
    <property type="evidence" value="ECO:0007669"/>
    <property type="project" value="TreeGrafter"/>
</dbReference>
<dbReference type="EMBL" id="CP041666">
    <property type="protein sequence ID" value="QDP40870.1"/>
    <property type="molecule type" value="Genomic_DNA"/>
</dbReference>
<feature type="domain" description="HTH tetR-type" evidence="3">
    <location>
        <begin position="4"/>
        <end position="64"/>
    </location>
</feature>
<evidence type="ECO:0000313" key="5">
    <source>
        <dbReference type="Proteomes" id="UP000315215"/>
    </source>
</evidence>
<protein>
    <submittedName>
        <fullName evidence="4">TetR/AcrR family transcriptional regulator</fullName>
    </submittedName>
</protein>
<dbReference type="KEGG" id="aqt:FN924_12140"/>
<dbReference type="Gene3D" id="1.10.357.10">
    <property type="entry name" value="Tetracycline Repressor, domain 2"/>
    <property type="match status" value="1"/>
</dbReference>
<organism evidence="4 5">
    <name type="scientific">Radiobacillus deserti</name>
    <dbReference type="NCBI Taxonomy" id="2594883"/>
    <lineage>
        <taxon>Bacteria</taxon>
        <taxon>Bacillati</taxon>
        <taxon>Bacillota</taxon>
        <taxon>Bacilli</taxon>
        <taxon>Bacillales</taxon>
        <taxon>Bacillaceae</taxon>
        <taxon>Radiobacillus</taxon>
    </lineage>
</organism>
<feature type="DNA-binding region" description="H-T-H motif" evidence="2">
    <location>
        <begin position="27"/>
        <end position="46"/>
    </location>
</feature>
<dbReference type="Pfam" id="PF00440">
    <property type="entry name" value="TetR_N"/>
    <property type="match status" value="1"/>
</dbReference>
<proteinExistence type="predicted"/>
<dbReference type="PROSITE" id="PS50977">
    <property type="entry name" value="HTH_TETR_2"/>
    <property type="match status" value="1"/>
</dbReference>
<evidence type="ECO:0000256" key="1">
    <source>
        <dbReference type="ARBA" id="ARBA00023125"/>
    </source>
</evidence>
<name>A0A516KHJ5_9BACI</name>
<dbReference type="PANTHER" id="PTHR30055:SF199">
    <property type="entry name" value="HTH-TYPE TRANSCRIPTIONAL REGULATOR YTTP-RELATED"/>
    <property type="match status" value="1"/>
</dbReference>
<sequence>MKNNVTRQKVMDAACQLFYAKGYHGTSVRDIAKKAAVNVSLINYYFNSKQGLLESAVVTYYESYLEELEVITQQTEQSPSLERLKQMVSFIIQYKQKRHQFTCFIQRELTIDSVFVRELMVTYLAKENHLIKTVFDRALEGSKHSEMDKQFLLLQLKGLLITPQMTSNEWRGHVTWDQSHDLFISRYTDKVNQWLDFVTTQ</sequence>
<evidence type="ECO:0000313" key="4">
    <source>
        <dbReference type="EMBL" id="QDP40870.1"/>
    </source>
</evidence>
<dbReference type="OrthoDB" id="9789566at2"/>
<reference evidence="4 5" key="1">
    <citation type="submission" date="2019-07" db="EMBL/GenBank/DDBJ databases">
        <authorList>
            <person name="Li J."/>
        </authorList>
    </citation>
    <scope>NUCLEOTIDE SEQUENCE [LARGE SCALE GENOMIC DNA]</scope>
    <source>
        <strain evidence="4 5">TKL69</strain>
    </source>
</reference>
<dbReference type="Proteomes" id="UP000315215">
    <property type="component" value="Chromosome"/>
</dbReference>
<dbReference type="SUPFAM" id="SSF46689">
    <property type="entry name" value="Homeodomain-like"/>
    <property type="match status" value="1"/>
</dbReference>
<evidence type="ECO:0000259" key="3">
    <source>
        <dbReference type="PROSITE" id="PS50977"/>
    </source>
</evidence>
<gene>
    <name evidence="4" type="ORF">FN924_12140</name>
</gene>
<dbReference type="InterPro" id="IPR009057">
    <property type="entry name" value="Homeodomain-like_sf"/>
</dbReference>